<dbReference type="OrthoDB" id="273877at2759"/>
<evidence type="ECO:0000256" key="1">
    <source>
        <dbReference type="SAM" id="MobiDB-lite"/>
    </source>
</evidence>
<sequence>MKPLKLKTRVGEAEAASARPVTTASATSGANPPADHTSAASPPLVPSPPSAHPTKAEHPPPSRSGRPTSASSVATTTATIARRTTDGHAGVRFTSELDNANVDAYLEYLTRPHTSWDSATQHLARRREVIEGHRASVFARSLASSRRSSFASTMRSEGGDDVLEMSMTSSVASAPAGFPRSASNASKTHTGKLRKGRLGDTNSVPAPPSLVATGNGPSSAVLLPTTSLSGANGDQSRTTSSHSSVSTGKPRTAPTRGRLARGGALAMSRAPRVPTAASASAGAATGTTSGPDLTIGGTHLQTGSTNLFIGGVQSTTAGSSRSGSRDGAASHRGANAPMKGSRSVGSA</sequence>
<dbReference type="Proteomes" id="UP000037923">
    <property type="component" value="Unassembled WGS sequence"/>
</dbReference>
<evidence type="ECO:0000313" key="3">
    <source>
        <dbReference type="Proteomes" id="UP000037923"/>
    </source>
</evidence>
<feature type="region of interest" description="Disordered" evidence="1">
    <location>
        <begin position="173"/>
        <end position="297"/>
    </location>
</feature>
<organism evidence="2 3">
    <name type="scientific">Leptomonas pyrrhocoris</name>
    <name type="common">Firebug parasite</name>
    <dbReference type="NCBI Taxonomy" id="157538"/>
    <lineage>
        <taxon>Eukaryota</taxon>
        <taxon>Discoba</taxon>
        <taxon>Euglenozoa</taxon>
        <taxon>Kinetoplastea</taxon>
        <taxon>Metakinetoplastina</taxon>
        <taxon>Trypanosomatida</taxon>
        <taxon>Trypanosomatidae</taxon>
        <taxon>Leishmaniinae</taxon>
        <taxon>Leptomonas</taxon>
    </lineage>
</organism>
<feature type="region of interest" description="Disordered" evidence="1">
    <location>
        <begin position="1"/>
        <end position="87"/>
    </location>
</feature>
<feature type="compositionally biased region" description="Low complexity" evidence="1">
    <location>
        <begin position="275"/>
        <end position="290"/>
    </location>
</feature>
<feature type="compositionally biased region" description="Low complexity" evidence="1">
    <location>
        <begin position="66"/>
        <end position="82"/>
    </location>
</feature>
<accession>A0A0N1J571</accession>
<protein>
    <submittedName>
        <fullName evidence="2">Uncharacterized protein</fullName>
    </submittedName>
</protein>
<dbReference type="RefSeq" id="XP_015662303.1">
    <property type="nucleotide sequence ID" value="XM_015798825.1"/>
</dbReference>
<name>A0A0N1J571_LEPPY</name>
<evidence type="ECO:0000313" key="2">
    <source>
        <dbReference type="EMBL" id="KPA83864.1"/>
    </source>
</evidence>
<feature type="region of interest" description="Disordered" evidence="1">
    <location>
        <begin position="311"/>
        <end position="347"/>
    </location>
</feature>
<comment type="caution">
    <text evidence="2">The sequence shown here is derived from an EMBL/GenBank/DDBJ whole genome shotgun (WGS) entry which is preliminary data.</text>
</comment>
<feature type="compositionally biased region" description="Low complexity" evidence="1">
    <location>
        <begin position="236"/>
        <end position="247"/>
    </location>
</feature>
<dbReference type="EMBL" id="LGTL01000003">
    <property type="protein sequence ID" value="KPA83864.1"/>
    <property type="molecule type" value="Genomic_DNA"/>
</dbReference>
<gene>
    <name evidence="2" type="ORF">ABB37_02057</name>
</gene>
<keyword evidence="3" id="KW-1185">Reference proteome</keyword>
<feature type="compositionally biased region" description="Polar residues" evidence="1">
    <location>
        <begin position="224"/>
        <end position="235"/>
    </location>
</feature>
<reference evidence="2 3" key="1">
    <citation type="submission" date="2015-07" db="EMBL/GenBank/DDBJ databases">
        <title>High-quality genome of monoxenous trypanosomatid Leptomonas pyrrhocoris.</title>
        <authorList>
            <person name="Flegontov P."/>
            <person name="Butenko A."/>
            <person name="Firsov S."/>
            <person name="Vlcek C."/>
            <person name="Logacheva M.D."/>
            <person name="Field M."/>
            <person name="Filatov D."/>
            <person name="Flegontova O."/>
            <person name="Gerasimov E."/>
            <person name="Jackson A.P."/>
            <person name="Kelly S."/>
            <person name="Opperdoes F."/>
            <person name="O'Reilly A."/>
            <person name="Votypka J."/>
            <person name="Yurchenko V."/>
            <person name="Lukes J."/>
        </authorList>
    </citation>
    <scope>NUCLEOTIDE SEQUENCE [LARGE SCALE GENOMIC DNA]</scope>
    <source>
        <strain evidence="2">H10</strain>
    </source>
</reference>
<dbReference type="OMA" id="YMAHRRE"/>
<feature type="compositionally biased region" description="Low complexity" evidence="1">
    <location>
        <begin position="317"/>
        <end position="334"/>
    </location>
</feature>
<feature type="compositionally biased region" description="Polar residues" evidence="1">
    <location>
        <begin position="20"/>
        <end position="30"/>
    </location>
</feature>
<proteinExistence type="predicted"/>
<dbReference type="VEuPathDB" id="TriTrypDB:LpyrH10_03_2080"/>
<dbReference type="GeneID" id="26902352"/>
<dbReference type="AlphaFoldDB" id="A0A0N1J571"/>